<feature type="region of interest" description="Disordered" evidence="1">
    <location>
        <begin position="259"/>
        <end position="293"/>
    </location>
</feature>
<dbReference type="InterPro" id="IPR017592">
    <property type="entry name" value="Pilus_assmbl_Flp-typ_CpaB"/>
</dbReference>
<organism evidence="3 4">
    <name type="scientific">Allorhizobium borbori</name>
    <dbReference type="NCBI Taxonomy" id="485907"/>
    <lineage>
        <taxon>Bacteria</taxon>
        <taxon>Pseudomonadati</taxon>
        <taxon>Pseudomonadota</taxon>
        <taxon>Alphaproteobacteria</taxon>
        <taxon>Hyphomicrobiales</taxon>
        <taxon>Rhizobiaceae</taxon>
        <taxon>Rhizobium/Agrobacterium group</taxon>
        <taxon>Allorhizobium</taxon>
    </lineage>
</organism>
<feature type="compositionally biased region" description="Low complexity" evidence="1">
    <location>
        <begin position="259"/>
        <end position="287"/>
    </location>
</feature>
<dbReference type="SMART" id="SM00858">
    <property type="entry name" value="SAF"/>
    <property type="match status" value="1"/>
</dbReference>
<dbReference type="AlphaFoldDB" id="A0A7W6P0C3"/>
<evidence type="ECO:0000313" key="4">
    <source>
        <dbReference type="Proteomes" id="UP000584824"/>
    </source>
</evidence>
<name>A0A7W6P0C3_9HYPH</name>
<dbReference type="CDD" id="cd11614">
    <property type="entry name" value="SAF_CpaB_FlgA_like"/>
    <property type="match status" value="1"/>
</dbReference>
<gene>
    <name evidence="3" type="ORF">GGQ66_000222</name>
</gene>
<comment type="caution">
    <text evidence="3">The sequence shown here is derived from an EMBL/GenBank/DDBJ whole genome shotgun (WGS) entry which is preliminary data.</text>
</comment>
<evidence type="ECO:0000256" key="1">
    <source>
        <dbReference type="SAM" id="MobiDB-lite"/>
    </source>
</evidence>
<dbReference type="RefSeq" id="WP_183788548.1">
    <property type="nucleotide sequence ID" value="NZ_JACIDU010000001.1"/>
</dbReference>
<proteinExistence type="predicted"/>
<sequence length="293" mass="30703">MKPARIIILAVAIGAAGLAGLIAMRMTGTQQVVMQQAETIIKKEPTVKVLVSAENLPVGSRLNENTVRWAEWPETALIDGYITDRAMPEAVKDVTGSVVRMPLFAGEPVRREKIADAKTNVMSALLPAGKRAVSTEISVSTGAGGFILPNDRVDVIMVRRGDGGSFTTETVLENIRVLAIDQQIQEREDGAKAVIGTTATLELTPDQAKVIAVTQQMADRLTLSLRSIVDAQEADTRSADYLLSGGSNNPAVQLIKSGTLTTSTPSGTGAASSAGTATATGQPASSSKTSDMQ</sequence>
<dbReference type="InterPro" id="IPR031571">
    <property type="entry name" value="RcpC_dom"/>
</dbReference>
<evidence type="ECO:0000259" key="2">
    <source>
        <dbReference type="SMART" id="SM00858"/>
    </source>
</evidence>
<accession>A0A7W6P0C3</accession>
<dbReference type="Pfam" id="PF16976">
    <property type="entry name" value="RcpC"/>
    <property type="match status" value="1"/>
</dbReference>
<dbReference type="Proteomes" id="UP000584824">
    <property type="component" value="Unassembled WGS sequence"/>
</dbReference>
<keyword evidence="4" id="KW-1185">Reference proteome</keyword>
<protein>
    <submittedName>
        <fullName evidence="3">Pilus assembly protein CpaB</fullName>
    </submittedName>
</protein>
<dbReference type="EMBL" id="JACIDU010000001">
    <property type="protein sequence ID" value="MBB4101706.1"/>
    <property type="molecule type" value="Genomic_DNA"/>
</dbReference>
<dbReference type="Pfam" id="PF08666">
    <property type="entry name" value="SAF"/>
    <property type="match status" value="1"/>
</dbReference>
<reference evidence="3 4" key="1">
    <citation type="submission" date="2020-08" db="EMBL/GenBank/DDBJ databases">
        <title>Genomic Encyclopedia of Type Strains, Phase IV (KMG-IV): sequencing the most valuable type-strain genomes for metagenomic binning, comparative biology and taxonomic classification.</title>
        <authorList>
            <person name="Goeker M."/>
        </authorList>
    </citation>
    <scope>NUCLEOTIDE SEQUENCE [LARGE SCALE GENOMIC DNA]</scope>
    <source>
        <strain evidence="3 4">DSM 26385</strain>
    </source>
</reference>
<evidence type="ECO:0000313" key="3">
    <source>
        <dbReference type="EMBL" id="MBB4101706.1"/>
    </source>
</evidence>
<dbReference type="NCBIfam" id="TIGR03177">
    <property type="entry name" value="pilus_cpaB"/>
    <property type="match status" value="1"/>
</dbReference>
<feature type="domain" description="SAF" evidence="2">
    <location>
        <begin position="47"/>
        <end position="115"/>
    </location>
</feature>
<dbReference type="InterPro" id="IPR013974">
    <property type="entry name" value="SAF"/>
</dbReference>